<feature type="non-terminal residue" evidence="2">
    <location>
        <position position="1"/>
    </location>
</feature>
<evidence type="ECO:0000313" key="3">
    <source>
        <dbReference type="Proteomes" id="UP001189429"/>
    </source>
</evidence>
<feature type="non-terminal residue" evidence="2">
    <location>
        <position position="450"/>
    </location>
</feature>
<dbReference type="Proteomes" id="UP001189429">
    <property type="component" value="Unassembled WGS sequence"/>
</dbReference>
<keyword evidence="3" id="KW-1185">Reference proteome</keyword>
<feature type="compositionally biased region" description="Basic residues" evidence="1">
    <location>
        <begin position="12"/>
        <end position="23"/>
    </location>
</feature>
<evidence type="ECO:0000256" key="1">
    <source>
        <dbReference type="SAM" id="MobiDB-lite"/>
    </source>
</evidence>
<dbReference type="EMBL" id="CAUYUJ010011579">
    <property type="protein sequence ID" value="CAK0832174.1"/>
    <property type="molecule type" value="Genomic_DNA"/>
</dbReference>
<gene>
    <name evidence="2" type="ORF">PCOR1329_LOCUS30260</name>
</gene>
<organism evidence="2 3">
    <name type="scientific">Prorocentrum cordatum</name>
    <dbReference type="NCBI Taxonomy" id="2364126"/>
    <lineage>
        <taxon>Eukaryota</taxon>
        <taxon>Sar</taxon>
        <taxon>Alveolata</taxon>
        <taxon>Dinophyceae</taxon>
        <taxon>Prorocentrales</taxon>
        <taxon>Prorocentraceae</taxon>
        <taxon>Prorocentrum</taxon>
    </lineage>
</organism>
<accession>A0ABN9SKA4</accession>
<sequence>ARMAMRPAPMKKVQKSSLLRKPKNVPYTRHGSSSVRSRLDWAAWARCLKDFVNATTKQVIDRLKKDKVLPEWRGAKCPYCQIGEPGPLKDNGKKKGGWTHKCSSDCCRRFLVPHAFHPIFKCGAGSLGGGGRLADQAAVLFCSAPQCSQTSARLLLKNNRNMTEGIYSALYAARAKYVNSHEKNISIGHGQDSNALEWTDVEADEVDVAKGEGPNAGPRAQKPIIWEQWGGIAQRGNPRPLVLLRLKPEKSKRRAPGPGPIRKRDWAPMASKWLKHRRVILHADGARSYMMKVDGVLHDWVVHKKNRARVGGEWAWPKPAFTKIRYRDVPHQSKPSGTKRLWVKCGTQVIDRARGDLRKAVGRGIAKTVGSVFLRNKAGEWGVLPGAGKVGGWHALRFGEAAQRDMRSCCSLSGLCKVRSFQWAHWNRGSDLWLATGQMLRDAWAKDHAQ</sequence>
<proteinExistence type="predicted"/>
<feature type="region of interest" description="Disordered" evidence="1">
    <location>
        <begin position="1"/>
        <end position="31"/>
    </location>
</feature>
<reference evidence="2" key="1">
    <citation type="submission" date="2023-10" db="EMBL/GenBank/DDBJ databases">
        <authorList>
            <person name="Chen Y."/>
            <person name="Shah S."/>
            <person name="Dougan E. K."/>
            <person name="Thang M."/>
            <person name="Chan C."/>
        </authorList>
    </citation>
    <scope>NUCLEOTIDE SEQUENCE [LARGE SCALE GENOMIC DNA]</scope>
</reference>
<protein>
    <submittedName>
        <fullName evidence="2">Uncharacterized protein</fullName>
    </submittedName>
</protein>
<name>A0ABN9SKA4_9DINO</name>
<evidence type="ECO:0000313" key="2">
    <source>
        <dbReference type="EMBL" id="CAK0832174.1"/>
    </source>
</evidence>
<comment type="caution">
    <text evidence="2">The sequence shown here is derived from an EMBL/GenBank/DDBJ whole genome shotgun (WGS) entry which is preliminary data.</text>
</comment>